<dbReference type="Proteomes" id="UP000003107">
    <property type="component" value="Unassembled WGS sequence"/>
</dbReference>
<dbReference type="PANTHER" id="PTHR13285:SF23">
    <property type="entry name" value="TEICHOIC ACID D-ALANYLTRANSFERASE"/>
    <property type="match status" value="1"/>
</dbReference>
<dbReference type="EMBL" id="ACVQ01000033">
    <property type="protein sequence ID" value="EET78594.1"/>
    <property type="molecule type" value="Genomic_DNA"/>
</dbReference>
<proteinExistence type="inferred from homology"/>
<evidence type="ECO:0000256" key="8">
    <source>
        <dbReference type="ARBA" id="ARBA00023315"/>
    </source>
</evidence>
<keyword evidence="5 10" id="KW-0812">Transmembrane</keyword>
<feature type="transmembrane region" description="Helical" evidence="10">
    <location>
        <begin position="188"/>
        <end position="210"/>
    </location>
</feature>
<feature type="transmembrane region" description="Helical" evidence="10">
    <location>
        <begin position="78"/>
        <end position="96"/>
    </location>
</feature>
<keyword evidence="7 9" id="KW-0472">Membrane</keyword>
<evidence type="ECO:0000256" key="3">
    <source>
        <dbReference type="ARBA" id="ARBA00022475"/>
    </source>
</evidence>
<gene>
    <name evidence="11" type="ORF">CAMSH0001_0109</name>
</gene>
<dbReference type="OrthoDB" id="139172at2"/>
<keyword evidence="3 9" id="KW-1003">Cell membrane</keyword>
<evidence type="ECO:0000256" key="5">
    <source>
        <dbReference type="ARBA" id="ARBA00022692"/>
    </source>
</evidence>
<evidence type="ECO:0000256" key="2">
    <source>
        <dbReference type="ARBA" id="ARBA00010323"/>
    </source>
</evidence>
<evidence type="ECO:0000313" key="11">
    <source>
        <dbReference type="EMBL" id="EET78594.1"/>
    </source>
</evidence>
<evidence type="ECO:0000256" key="7">
    <source>
        <dbReference type="ARBA" id="ARBA00023136"/>
    </source>
</evidence>
<sequence>MLFNSFAFIVFFLPITFGVYFVLNKLKFVQLSIFWLTVASLFFYGYWNFIYIPLILCSITFNFYVGHLLCAHPSRKKLILWAGVAANLALLAYYKYTDFLIENFNGFFGADVPLHHVVLPLGISFFTFTQIAFLVDCYHEKVKEPSFLRYALFVTYFPHLLAGPIIHHAEMMPQFANLRLKHINYKNLSIGLFLFSIGLFKKVVVADFFARFALHGFDVYTTLSMSEAWITSLSYTFQLYFDFSGYTDMAIGISYMFNIVLPLNFNSPYKALNIQDFWHRWHMTLSRFLRDYIYIPLGGNRRGEYRTYANVFAVFLLGGLWHGAGWMFIIWGALHGLAMMVCRFYGAHFRPMNKFLAWFITFNFINITWIFFRARDLDSAMKVLKGMFDFSSVKINFNYLEYISNSLGYNQINFMETPQIAMGTFCAIMGITLFVTIFGRNSNEMAARAKFGFLTALFTAFLLALVFAFSSGAQESPFLYFNF</sequence>
<reference evidence="11 12" key="1">
    <citation type="submission" date="2009-07" db="EMBL/GenBank/DDBJ databases">
        <authorList>
            <person name="Madupu R."/>
            <person name="Sebastian Y."/>
            <person name="Durkin A.S."/>
            <person name="Torralba M."/>
            <person name="Methe B."/>
            <person name="Sutton G.G."/>
            <person name="Strausberg R.L."/>
            <person name="Nelson K.E."/>
        </authorList>
    </citation>
    <scope>NUCLEOTIDE SEQUENCE [LARGE SCALE GENOMIC DNA]</scope>
    <source>
        <strain evidence="11 12">RM3277</strain>
    </source>
</reference>
<keyword evidence="6 10" id="KW-1133">Transmembrane helix</keyword>
<evidence type="ECO:0000256" key="9">
    <source>
        <dbReference type="PIRNR" id="PIRNR016636"/>
    </source>
</evidence>
<dbReference type="GO" id="GO:0005886">
    <property type="term" value="C:plasma membrane"/>
    <property type="evidence" value="ECO:0007669"/>
    <property type="project" value="UniProtKB-SubCell"/>
</dbReference>
<dbReference type="eggNOG" id="COG1696">
    <property type="taxonomic scope" value="Bacteria"/>
</dbReference>
<organism evidence="11 12">
    <name type="scientific">Campylobacter showae RM3277</name>
    <dbReference type="NCBI Taxonomy" id="553219"/>
    <lineage>
        <taxon>Bacteria</taxon>
        <taxon>Pseudomonadati</taxon>
        <taxon>Campylobacterota</taxon>
        <taxon>Epsilonproteobacteria</taxon>
        <taxon>Campylobacterales</taxon>
        <taxon>Campylobacteraceae</taxon>
        <taxon>Campylobacter</taxon>
    </lineage>
</organism>
<evidence type="ECO:0000256" key="4">
    <source>
        <dbReference type="ARBA" id="ARBA00022679"/>
    </source>
</evidence>
<feature type="transmembrane region" description="Helical" evidence="10">
    <location>
        <begin position="116"/>
        <end position="135"/>
    </location>
</feature>
<keyword evidence="8 9" id="KW-0012">Acyltransferase</keyword>
<dbReference type="Pfam" id="PF03062">
    <property type="entry name" value="MBOAT"/>
    <property type="match status" value="1"/>
</dbReference>
<name>C6RJ13_9BACT</name>
<evidence type="ECO:0000256" key="6">
    <source>
        <dbReference type="ARBA" id="ARBA00022989"/>
    </source>
</evidence>
<comment type="subcellular location">
    <subcellularLocation>
        <location evidence="1">Cell membrane</location>
        <topology evidence="1">Multi-pass membrane protein</topology>
    </subcellularLocation>
</comment>
<feature type="transmembrane region" description="Helical" evidence="10">
    <location>
        <begin position="420"/>
        <end position="439"/>
    </location>
</feature>
<dbReference type="GeneID" id="60991448"/>
<evidence type="ECO:0000256" key="1">
    <source>
        <dbReference type="ARBA" id="ARBA00004651"/>
    </source>
</evidence>
<dbReference type="InterPro" id="IPR051085">
    <property type="entry name" value="MB_O-acyltransferase"/>
</dbReference>
<protein>
    <submittedName>
        <fullName evidence="11">MBOAT family protein</fullName>
    </submittedName>
</protein>
<comment type="similarity">
    <text evidence="2 9">Belongs to the membrane-bound acyltransferase family.</text>
</comment>
<comment type="caution">
    <text evidence="11">The sequence shown here is derived from an EMBL/GenBank/DDBJ whole genome shotgun (WGS) entry which is preliminary data.</text>
</comment>
<feature type="transmembrane region" description="Helical" evidence="10">
    <location>
        <begin position="243"/>
        <end position="265"/>
    </location>
</feature>
<dbReference type="AlphaFoldDB" id="C6RJ13"/>
<dbReference type="RefSeq" id="WP_004321691.1">
    <property type="nucleotide sequence ID" value="NZ_ACVQ01000033.1"/>
</dbReference>
<evidence type="ECO:0000256" key="10">
    <source>
        <dbReference type="SAM" id="Phobius"/>
    </source>
</evidence>
<dbReference type="InterPro" id="IPR024194">
    <property type="entry name" value="Ac/AlaTfrase_AlgI/DltB"/>
</dbReference>
<keyword evidence="12" id="KW-1185">Reference proteome</keyword>
<feature type="transmembrane region" description="Helical" evidence="10">
    <location>
        <begin position="451"/>
        <end position="473"/>
    </location>
</feature>
<feature type="transmembrane region" description="Helical" evidence="10">
    <location>
        <begin position="50"/>
        <end position="71"/>
    </location>
</feature>
<feature type="transmembrane region" description="Helical" evidence="10">
    <location>
        <begin position="147"/>
        <end position="168"/>
    </location>
</feature>
<accession>C6RJ13</accession>
<feature type="transmembrane region" description="Helical" evidence="10">
    <location>
        <begin position="355"/>
        <end position="372"/>
    </location>
</feature>
<dbReference type="PIRSF" id="PIRSF500217">
    <property type="entry name" value="AlgI"/>
    <property type="match status" value="1"/>
</dbReference>
<feature type="transmembrane region" description="Helical" evidence="10">
    <location>
        <begin position="6"/>
        <end position="23"/>
    </location>
</feature>
<evidence type="ECO:0000313" key="12">
    <source>
        <dbReference type="Proteomes" id="UP000003107"/>
    </source>
</evidence>
<dbReference type="STRING" id="553219.CAMSH0001_0109"/>
<dbReference type="PANTHER" id="PTHR13285">
    <property type="entry name" value="ACYLTRANSFERASE"/>
    <property type="match status" value="1"/>
</dbReference>
<dbReference type="PIRSF" id="PIRSF016636">
    <property type="entry name" value="AlgI_DltB"/>
    <property type="match status" value="1"/>
</dbReference>
<keyword evidence="4 9" id="KW-0808">Transferase</keyword>
<dbReference type="GO" id="GO:0042121">
    <property type="term" value="P:alginic acid biosynthetic process"/>
    <property type="evidence" value="ECO:0007669"/>
    <property type="project" value="InterPro"/>
</dbReference>
<dbReference type="InterPro" id="IPR028362">
    <property type="entry name" value="AlgI"/>
</dbReference>
<dbReference type="GO" id="GO:0016746">
    <property type="term" value="F:acyltransferase activity"/>
    <property type="evidence" value="ECO:0007669"/>
    <property type="project" value="UniProtKB-KW"/>
</dbReference>
<dbReference type="InterPro" id="IPR004299">
    <property type="entry name" value="MBOAT_fam"/>
</dbReference>